<evidence type="ECO:0000256" key="2">
    <source>
        <dbReference type="ARBA" id="ARBA00008283"/>
    </source>
</evidence>
<name>A0A8X7WW37_POLSE</name>
<dbReference type="GO" id="GO:0003697">
    <property type="term" value="F:single-stranded DNA binding"/>
    <property type="evidence" value="ECO:0007669"/>
    <property type="project" value="TreeGrafter"/>
</dbReference>
<gene>
    <name evidence="8" type="primary">Ercc1</name>
    <name evidence="8" type="ORF">GTO96_0013975</name>
</gene>
<dbReference type="GO" id="GO:0070914">
    <property type="term" value="P:UV-damage excision repair"/>
    <property type="evidence" value="ECO:0007669"/>
    <property type="project" value="TreeGrafter"/>
</dbReference>
<dbReference type="GO" id="GO:0070522">
    <property type="term" value="C:ERCC4-ERCC1 complex"/>
    <property type="evidence" value="ECO:0007669"/>
    <property type="project" value="TreeGrafter"/>
</dbReference>
<dbReference type="Pfam" id="PF03834">
    <property type="entry name" value="Rad10"/>
    <property type="match status" value="1"/>
</dbReference>
<keyword evidence="4" id="KW-0238">DNA-binding</keyword>
<comment type="caution">
    <text evidence="8">The sequence shown here is derived from an EMBL/GenBank/DDBJ whole genome shotgun (WGS) entry which is preliminary data.</text>
</comment>
<comment type="subcellular location">
    <subcellularLocation>
        <location evidence="1">Nucleus</location>
    </subcellularLocation>
</comment>
<evidence type="ECO:0000313" key="8">
    <source>
        <dbReference type="EMBL" id="KAG2456699.1"/>
    </source>
</evidence>
<keyword evidence="6" id="KW-0539">Nucleus</keyword>
<proteinExistence type="inferred from homology"/>
<evidence type="ECO:0000259" key="7">
    <source>
        <dbReference type="Pfam" id="PF03834"/>
    </source>
</evidence>
<reference evidence="8 9" key="1">
    <citation type="journal article" date="2021" name="Cell">
        <title>Tracing the genetic footprints of vertebrate landing in non-teleost ray-finned fishes.</title>
        <authorList>
            <person name="Bi X."/>
            <person name="Wang K."/>
            <person name="Yang L."/>
            <person name="Pan H."/>
            <person name="Jiang H."/>
            <person name="Wei Q."/>
            <person name="Fang M."/>
            <person name="Yu H."/>
            <person name="Zhu C."/>
            <person name="Cai Y."/>
            <person name="He Y."/>
            <person name="Gan X."/>
            <person name="Zeng H."/>
            <person name="Yu D."/>
            <person name="Zhu Y."/>
            <person name="Jiang H."/>
            <person name="Qiu Q."/>
            <person name="Yang H."/>
            <person name="Zhang Y.E."/>
            <person name="Wang W."/>
            <person name="Zhu M."/>
            <person name="He S."/>
            <person name="Zhang G."/>
        </authorList>
    </citation>
    <scope>NUCLEOTIDE SEQUENCE [LARGE SCALE GENOMIC DNA]</scope>
    <source>
        <strain evidence="8">Bchr_013</strain>
    </source>
</reference>
<organism evidence="8 9">
    <name type="scientific">Polypterus senegalus</name>
    <name type="common">Senegal bichir</name>
    <dbReference type="NCBI Taxonomy" id="55291"/>
    <lineage>
        <taxon>Eukaryota</taxon>
        <taxon>Metazoa</taxon>
        <taxon>Chordata</taxon>
        <taxon>Craniata</taxon>
        <taxon>Vertebrata</taxon>
        <taxon>Euteleostomi</taxon>
        <taxon>Actinopterygii</taxon>
        <taxon>Polypteriformes</taxon>
        <taxon>Polypteridae</taxon>
        <taxon>Polypterus</taxon>
    </lineage>
</organism>
<dbReference type="InterPro" id="IPR047260">
    <property type="entry name" value="ERCC1-like_central_dom"/>
</dbReference>
<dbReference type="GO" id="GO:0003684">
    <property type="term" value="F:damaged DNA binding"/>
    <property type="evidence" value="ECO:0007669"/>
    <property type="project" value="InterPro"/>
</dbReference>
<dbReference type="GO" id="GO:0000110">
    <property type="term" value="C:nucleotide-excision repair factor 1 complex"/>
    <property type="evidence" value="ECO:0007669"/>
    <property type="project" value="TreeGrafter"/>
</dbReference>
<dbReference type="GO" id="GO:0006312">
    <property type="term" value="P:mitotic recombination"/>
    <property type="evidence" value="ECO:0007669"/>
    <property type="project" value="TreeGrafter"/>
</dbReference>
<evidence type="ECO:0000256" key="6">
    <source>
        <dbReference type="ARBA" id="ARBA00023242"/>
    </source>
</evidence>
<dbReference type="AlphaFoldDB" id="A0A8X7WW37"/>
<dbReference type="Proteomes" id="UP000886611">
    <property type="component" value="Unassembled WGS sequence"/>
</dbReference>
<comment type="similarity">
    <text evidence="2">Belongs to the ERCC1/RAD10/SWI10 family.</text>
</comment>
<keyword evidence="3" id="KW-0227">DNA damage</keyword>
<dbReference type="SUPFAM" id="SSF52980">
    <property type="entry name" value="Restriction endonuclease-like"/>
    <property type="match status" value="1"/>
</dbReference>
<evidence type="ECO:0000313" key="9">
    <source>
        <dbReference type="Proteomes" id="UP000886611"/>
    </source>
</evidence>
<feature type="domain" description="ERCC1-like central" evidence="7">
    <location>
        <begin position="45"/>
        <end position="81"/>
    </location>
</feature>
<evidence type="ECO:0000256" key="1">
    <source>
        <dbReference type="ARBA" id="ARBA00004123"/>
    </source>
</evidence>
<dbReference type="Gene3D" id="3.40.50.10130">
    <property type="match status" value="1"/>
</dbReference>
<dbReference type="GO" id="GO:0006302">
    <property type="term" value="P:double-strand break repair"/>
    <property type="evidence" value="ECO:0007669"/>
    <property type="project" value="UniProtKB-ARBA"/>
</dbReference>
<sequence length="93" mass="10462">MNGGLQRFTTRPPHSQSPLQYAACSVYPRSEEGAPKAVNRPPPPFNSLRYHNLNPNYIHDRLKQLGKAFTLRVLLVQVDVVSFLFVPSDQQGS</sequence>
<feature type="non-terminal residue" evidence="8">
    <location>
        <position position="1"/>
    </location>
</feature>
<dbReference type="PANTHER" id="PTHR12749">
    <property type="entry name" value="EXCISION REPAIR CROSS-COMPLEMENTING 1 ERCC1"/>
    <property type="match status" value="1"/>
</dbReference>
<feature type="non-terminal residue" evidence="8">
    <location>
        <position position="93"/>
    </location>
</feature>
<dbReference type="InterPro" id="IPR004579">
    <property type="entry name" value="ERCC1/RAD10/SWI10"/>
</dbReference>
<dbReference type="PANTHER" id="PTHR12749:SF0">
    <property type="entry name" value="DNA EXCISION REPAIR PROTEIN ERCC-1"/>
    <property type="match status" value="1"/>
</dbReference>
<dbReference type="InterPro" id="IPR011335">
    <property type="entry name" value="Restrct_endonuc-II-like"/>
</dbReference>
<evidence type="ECO:0000256" key="5">
    <source>
        <dbReference type="ARBA" id="ARBA00023204"/>
    </source>
</evidence>
<evidence type="ECO:0000256" key="3">
    <source>
        <dbReference type="ARBA" id="ARBA00022763"/>
    </source>
</evidence>
<accession>A0A8X7WW37</accession>
<keyword evidence="5" id="KW-0234">DNA repair</keyword>
<protein>
    <submittedName>
        <fullName evidence="8">ERCC1 protein</fullName>
    </submittedName>
</protein>
<dbReference type="EMBL" id="JAATIS010008602">
    <property type="protein sequence ID" value="KAG2456699.1"/>
    <property type="molecule type" value="Genomic_DNA"/>
</dbReference>
<evidence type="ECO:0000256" key="4">
    <source>
        <dbReference type="ARBA" id="ARBA00023125"/>
    </source>
</evidence>
<keyword evidence="9" id="KW-1185">Reference proteome</keyword>